<dbReference type="PANTHER" id="PTHR30093:SF2">
    <property type="entry name" value="TYPE II SECRETION SYSTEM PROTEIN H"/>
    <property type="match status" value="1"/>
</dbReference>
<dbReference type="OrthoDB" id="208854at2"/>
<dbReference type="KEGG" id="lcre:Pla8534_16750"/>
<reference evidence="2 3" key="1">
    <citation type="submission" date="2019-02" db="EMBL/GenBank/DDBJ databases">
        <title>Deep-cultivation of Planctomycetes and their phenomic and genomic characterization uncovers novel biology.</title>
        <authorList>
            <person name="Wiegand S."/>
            <person name="Jogler M."/>
            <person name="Boedeker C."/>
            <person name="Pinto D."/>
            <person name="Vollmers J."/>
            <person name="Rivas-Marin E."/>
            <person name="Kohn T."/>
            <person name="Peeters S.H."/>
            <person name="Heuer A."/>
            <person name="Rast P."/>
            <person name="Oberbeckmann S."/>
            <person name="Bunk B."/>
            <person name="Jeske O."/>
            <person name="Meyerdierks A."/>
            <person name="Storesund J.E."/>
            <person name="Kallscheuer N."/>
            <person name="Luecker S."/>
            <person name="Lage O.M."/>
            <person name="Pohl T."/>
            <person name="Merkel B.J."/>
            <person name="Hornburger P."/>
            <person name="Mueller R.-W."/>
            <person name="Bruemmer F."/>
            <person name="Labrenz M."/>
            <person name="Spormann A.M."/>
            <person name="Op den Camp H."/>
            <person name="Overmann J."/>
            <person name="Amann R."/>
            <person name="Jetten M.S.M."/>
            <person name="Mascher T."/>
            <person name="Medema M.H."/>
            <person name="Devos D.P."/>
            <person name="Kaster A.-K."/>
            <person name="Ovreas L."/>
            <person name="Rohde M."/>
            <person name="Galperin M.Y."/>
            <person name="Jogler C."/>
        </authorList>
    </citation>
    <scope>NUCLEOTIDE SEQUENCE [LARGE SCALE GENOMIC DNA]</scope>
    <source>
        <strain evidence="2 3">Pla85_3_4</strain>
    </source>
</reference>
<dbReference type="Pfam" id="PF07596">
    <property type="entry name" value="SBP_bac_10"/>
    <property type="match status" value="1"/>
</dbReference>
<dbReference type="InterPro" id="IPR011453">
    <property type="entry name" value="DUF1559"/>
</dbReference>
<sequence>MVATGLASGFVALLMFVFSGSPLGLPPEPEREILARIAPEECLFYLTWSGAMEANPASQNATELLAAEPAVQKSFAQLEQALNLAIGNGEPLPPDSMPAVVQRVGRHVLTHAAAIYVRDVQLEQGPQIAAGAVFNLDENAAEFSTRLQDAVTGLFGDAVTEVQLQGKTFHTVQPGPGPPVTWGMIGNYLLVAVGEGEMKNLLDCALSPVPAWLAKIRQETTLERRASIAWIDVEKALKIVDSLPEGTINPALINASGARSIRSYVSVSGLDATGFQTRTLLEFNGEPEGLFAALDGPGLTAEDLALIPNAAPGAMALRVSPADLMDRLIAVAHQVDPSIAAKMTEDRAKLQQDLGAELNDMLGDVWRVYAAPHDGGIMSGWVLVGDVKDPAAVSAWLKKVAAGSPLVSNYGTLEGVDDSLQVNGHTLYRLRADTDLLVEPTWCVTDKHLVVGIYPHAVRGFLQQKPPTETLADDPQIAAALAAEGAMPFALRLDLREVFERLYPVLQFGGVVMEQEFLGRGRVAEEESPIDLMALPPGSAIAPHLTPAYTTIHRTETGLEFVSKQSLPGFSVGAVAPLVTAAIVPAGIEARLAAQRMNSQNNLKQIGLGVHNFADQNLRLPHSANTDADGKPLLSWRVHILPYMEMSSLYDQFHLDEPWDSEHNLAVAGKVTPVVYAAPGASLEPGKTVYLANVSKDGFLRPQNEGNLKFRDITDGMSNTIAIVEAAPENAVFWTKPDDFAYEAENRTKGLVGLRRGGFLAVYADGSVQLVDYTNPTLLYRLFTRNDGEFIDPNEFPNDDQ</sequence>
<accession>A0A518DPX3</accession>
<dbReference type="RefSeq" id="WP_145051363.1">
    <property type="nucleotide sequence ID" value="NZ_CP036433.1"/>
</dbReference>
<evidence type="ECO:0000313" key="2">
    <source>
        <dbReference type="EMBL" id="QDU93890.1"/>
    </source>
</evidence>
<name>A0A518DPX3_9BACT</name>
<dbReference type="AlphaFoldDB" id="A0A518DPX3"/>
<proteinExistence type="predicted"/>
<gene>
    <name evidence="2" type="ORF">Pla8534_16750</name>
</gene>
<feature type="domain" description="DUF1559" evidence="1">
    <location>
        <begin position="590"/>
        <end position="748"/>
    </location>
</feature>
<dbReference type="PANTHER" id="PTHR30093">
    <property type="entry name" value="GENERAL SECRETION PATHWAY PROTEIN G"/>
    <property type="match status" value="1"/>
</dbReference>
<protein>
    <recommendedName>
        <fullName evidence="1">DUF1559 domain-containing protein</fullName>
    </recommendedName>
</protein>
<evidence type="ECO:0000313" key="3">
    <source>
        <dbReference type="Proteomes" id="UP000317648"/>
    </source>
</evidence>
<evidence type="ECO:0000259" key="1">
    <source>
        <dbReference type="Pfam" id="PF07596"/>
    </source>
</evidence>
<keyword evidence="3" id="KW-1185">Reference proteome</keyword>
<dbReference type="Proteomes" id="UP000317648">
    <property type="component" value="Chromosome"/>
</dbReference>
<dbReference type="EMBL" id="CP036433">
    <property type="protein sequence ID" value="QDU93890.1"/>
    <property type="molecule type" value="Genomic_DNA"/>
</dbReference>
<organism evidence="2 3">
    <name type="scientific">Lignipirellula cremea</name>
    <dbReference type="NCBI Taxonomy" id="2528010"/>
    <lineage>
        <taxon>Bacteria</taxon>
        <taxon>Pseudomonadati</taxon>
        <taxon>Planctomycetota</taxon>
        <taxon>Planctomycetia</taxon>
        <taxon>Pirellulales</taxon>
        <taxon>Pirellulaceae</taxon>
        <taxon>Lignipirellula</taxon>
    </lineage>
</organism>